<dbReference type="Gene3D" id="1.10.10.10">
    <property type="entry name" value="Winged helix-like DNA-binding domain superfamily/Winged helix DNA-binding domain"/>
    <property type="match status" value="1"/>
</dbReference>
<dbReference type="AlphaFoldDB" id="A0AAW0I8N9"/>
<name>A0AAW0I8N9_MYOGA</name>
<dbReference type="EMBL" id="JBBHLL010000186">
    <property type="protein sequence ID" value="KAK7810829.1"/>
    <property type="molecule type" value="Genomic_DNA"/>
</dbReference>
<evidence type="ECO:0000313" key="2">
    <source>
        <dbReference type="Proteomes" id="UP001488838"/>
    </source>
</evidence>
<proteinExistence type="predicted"/>
<keyword evidence="2" id="KW-1185">Reference proteome</keyword>
<comment type="caution">
    <text evidence="1">The sequence shown here is derived from an EMBL/GenBank/DDBJ whole genome shotgun (WGS) entry which is preliminary data.</text>
</comment>
<protein>
    <submittedName>
        <fullName evidence="1">Uncharacterized protein</fullName>
    </submittedName>
</protein>
<gene>
    <name evidence="1" type="ORF">U0070_019994</name>
</gene>
<organism evidence="1 2">
    <name type="scientific">Myodes glareolus</name>
    <name type="common">Bank vole</name>
    <name type="synonym">Clethrionomys glareolus</name>
    <dbReference type="NCBI Taxonomy" id="447135"/>
    <lineage>
        <taxon>Eukaryota</taxon>
        <taxon>Metazoa</taxon>
        <taxon>Chordata</taxon>
        <taxon>Craniata</taxon>
        <taxon>Vertebrata</taxon>
        <taxon>Euteleostomi</taxon>
        <taxon>Mammalia</taxon>
        <taxon>Eutheria</taxon>
        <taxon>Euarchontoglires</taxon>
        <taxon>Glires</taxon>
        <taxon>Rodentia</taxon>
        <taxon>Myomorpha</taxon>
        <taxon>Muroidea</taxon>
        <taxon>Cricetidae</taxon>
        <taxon>Arvicolinae</taxon>
        <taxon>Myodes</taxon>
    </lineage>
</organism>
<evidence type="ECO:0000313" key="1">
    <source>
        <dbReference type="EMBL" id="KAK7810829.1"/>
    </source>
</evidence>
<reference evidence="1 2" key="1">
    <citation type="journal article" date="2023" name="bioRxiv">
        <title>Conserved and derived expression patterns and positive selection on dental genes reveal complex evolutionary context of ever-growing rodent molars.</title>
        <authorList>
            <person name="Calamari Z.T."/>
            <person name="Song A."/>
            <person name="Cohen E."/>
            <person name="Akter M."/>
            <person name="Roy R.D."/>
            <person name="Hallikas O."/>
            <person name="Christensen M.M."/>
            <person name="Li P."/>
            <person name="Marangoni P."/>
            <person name="Jernvall J."/>
            <person name="Klein O.D."/>
        </authorList>
    </citation>
    <scope>NUCLEOTIDE SEQUENCE [LARGE SCALE GENOMIC DNA]</scope>
    <source>
        <strain evidence="1">V071</strain>
    </source>
</reference>
<accession>A0AAW0I8N9</accession>
<dbReference type="InterPro" id="IPR036388">
    <property type="entry name" value="WH-like_DNA-bd_sf"/>
</dbReference>
<sequence>MRTSRAFFSEVERRFDAVPFTLSASEDEKKAQMVLLKPEGPIWITSGLIEPDLYNSEKEIQDTELNKGSSPEFCELKSPEKEGLQDCRECHQWRDIRRE</sequence>
<dbReference type="Proteomes" id="UP001488838">
    <property type="component" value="Unassembled WGS sequence"/>
</dbReference>